<comment type="caution">
    <text evidence="7">The sequence shown here is derived from an EMBL/GenBank/DDBJ whole genome shotgun (WGS) entry which is preliminary data.</text>
</comment>
<evidence type="ECO:0000313" key="8">
    <source>
        <dbReference type="Proteomes" id="UP000225706"/>
    </source>
</evidence>
<evidence type="ECO:0000256" key="4">
    <source>
        <dbReference type="ARBA" id="ARBA00023157"/>
    </source>
</evidence>
<dbReference type="PANTHER" id="PTHR16146:SF46">
    <property type="entry name" value="INTELECTIN-1A-RELATED"/>
    <property type="match status" value="1"/>
</dbReference>
<name>A0A2B4SE06_STYPI</name>
<keyword evidence="3" id="KW-0176">Collagen</keyword>
<gene>
    <name evidence="7" type="ORF">AWC38_SpisGene6345</name>
</gene>
<proteinExistence type="predicted"/>
<dbReference type="InterPro" id="IPR000885">
    <property type="entry name" value="Fib_collagen_C"/>
</dbReference>
<accession>A0A2B4SE06</accession>
<keyword evidence="4" id="KW-1015">Disulfide bond</keyword>
<dbReference type="EMBL" id="LSMT01000074">
    <property type="protein sequence ID" value="PFX28904.1"/>
    <property type="molecule type" value="Genomic_DNA"/>
</dbReference>
<organism evidence="7 8">
    <name type="scientific">Stylophora pistillata</name>
    <name type="common">Smooth cauliflower coral</name>
    <dbReference type="NCBI Taxonomy" id="50429"/>
    <lineage>
        <taxon>Eukaryota</taxon>
        <taxon>Metazoa</taxon>
        <taxon>Cnidaria</taxon>
        <taxon>Anthozoa</taxon>
        <taxon>Hexacorallia</taxon>
        <taxon>Scleractinia</taxon>
        <taxon>Astrocoeniina</taxon>
        <taxon>Pocilloporidae</taxon>
        <taxon>Stylophora</taxon>
    </lineage>
</organism>
<evidence type="ECO:0000313" key="7">
    <source>
        <dbReference type="EMBL" id="PFX28904.1"/>
    </source>
</evidence>
<dbReference type="Pfam" id="PF01410">
    <property type="entry name" value="COLFI"/>
    <property type="match status" value="1"/>
</dbReference>
<dbReference type="PANTHER" id="PTHR16146">
    <property type="entry name" value="INTELECTIN"/>
    <property type="match status" value="1"/>
</dbReference>
<evidence type="ECO:0000256" key="2">
    <source>
        <dbReference type="ARBA" id="ARBA00022525"/>
    </source>
</evidence>
<dbReference type="Pfam" id="PF15711">
    <property type="entry name" value="ILEI"/>
    <property type="match status" value="1"/>
</dbReference>
<keyword evidence="2" id="KW-0964">Secreted</keyword>
<dbReference type="SUPFAM" id="SSF56496">
    <property type="entry name" value="Fibrinogen C-terminal domain-like"/>
    <property type="match status" value="1"/>
</dbReference>
<evidence type="ECO:0000259" key="6">
    <source>
        <dbReference type="PROSITE" id="PS51406"/>
    </source>
</evidence>
<feature type="domain" description="Fibrinogen C-terminal" evidence="6">
    <location>
        <begin position="310"/>
        <end position="363"/>
    </location>
</feature>
<dbReference type="PROSITE" id="PS50948">
    <property type="entry name" value="PAN"/>
    <property type="match status" value="1"/>
</dbReference>
<evidence type="ECO:0008006" key="9">
    <source>
        <dbReference type="Google" id="ProtNLM"/>
    </source>
</evidence>
<protein>
    <recommendedName>
        <fullName evidence="9">Fibrinogen C-terminal domain-containing protein</fullName>
    </recommendedName>
</protein>
<dbReference type="InterPro" id="IPR003609">
    <property type="entry name" value="Pan_app"/>
</dbReference>
<dbReference type="NCBIfam" id="NF040941">
    <property type="entry name" value="GGGWT_bact"/>
    <property type="match status" value="1"/>
</dbReference>
<dbReference type="InterPro" id="IPR036056">
    <property type="entry name" value="Fibrinogen-like_C"/>
</dbReference>
<dbReference type="Pfam" id="PF00024">
    <property type="entry name" value="PAN_1"/>
    <property type="match status" value="1"/>
</dbReference>
<dbReference type="InterPro" id="IPR002181">
    <property type="entry name" value="Fibrinogen_a/b/g_C_dom"/>
</dbReference>
<evidence type="ECO:0000256" key="3">
    <source>
        <dbReference type="ARBA" id="ARBA00023119"/>
    </source>
</evidence>
<evidence type="ECO:0000259" key="5">
    <source>
        <dbReference type="PROSITE" id="PS50948"/>
    </source>
</evidence>
<reference evidence="8" key="1">
    <citation type="journal article" date="2017" name="bioRxiv">
        <title>Comparative analysis of the genomes of Stylophora pistillata and Acropora digitifera provides evidence for extensive differences between species of corals.</title>
        <authorList>
            <person name="Voolstra C.R."/>
            <person name="Li Y."/>
            <person name="Liew Y.J."/>
            <person name="Baumgarten S."/>
            <person name="Zoccola D."/>
            <person name="Flot J.-F."/>
            <person name="Tambutte S."/>
            <person name="Allemand D."/>
            <person name="Aranda M."/>
        </authorList>
    </citation>
    <scope>NUCLEOTIDE SEQUENCE [LARGE SCALE GENOMIC DNA]</scope>
</reference>
<dbReference type="Gene3D" id="2.60.120.1000">
    <property type="match status" value="1"/>
</dbReference>
<dbReference type="GO" id="GO:0005615">
    <property type="term" value="C:extracellular space"/>
    <property type="evidence" value="ECO:0007669"/>
    <property type="project" value="TreeGrafter"/>
</dbReference>
<keyword evidence="8" id="KW-1185">Reference proteome</keyword>
<dbReference type="AlphaFoldDB" id="A0A2B4SE06"/>
<dbReference type="GO" id="GO:0005581">
    <property type="term" value="C:collagen trimer"/>
    <property type="evidence" value="ECO:0007669"/>
    <property type="project" value="UniProtKB-KW"/>
</dbReference>
<dbReference type="InterPro" id="IPR039477">
    <property type="entry name" value="ILEI/PANDER_dom"/>
</dbReference>
<comment type="subcellular location">
    <subcellularLocation>
        <location evidence="1">Secreted</location>
    </subcellularLocation>
</comment>
<feature type="domain" description="Apple" evidence="5">
    <location>
        <begin position="1"/>
        <end position="68"/>
    </location>
</feature>
<dbReference type="OrthoDB" id="120976at2759"/>
<sequence length="534" mass="59472">MYTTVVVDEFECQLKCMENNSCKSVNVHPDQSIGQRICELNNKTRQLKPADLKRKEGSTYYGSVQASCMDVSREQTRPANSDQSHSGYKGTRCQTPPVLKVFIRSEGCDDPGITPGSCGNAYIKVNGKDYSPHIRGHNVVVISAITAPVVKVFIRSEGCNDPGITPNTCGIAYIKVNGKDYSPHIRGFNVVIISAITGTVLRAKGFDTHGNSSTGCNLRDYLNGIKGEKIVLVAIQDEGSKYISPAIDALKRVGATDDLLYLTEYRGSFALVGFAGVNKPPWIAQQTARAGRGPSEISLTIPSFTAIKDLYYNQPGHSCKDIRDSGFFKKDGEYWIDPEKNGKPLKVYCDMTADGGGWLLVSNVVVDDPSSRDLWIESSYREISNCHSNKTLFITENAMKELRTHLSFTQLRFHCSKQKGRTFHVTTAANSTGEGVVQYFSKQTDTRPLACGSFNRMKDDNSRTAGLCNQWLDQRWSEPSLPQGRLNNHVNYVPNLHHWLLTPGGSRWECDDYNFRNKEFFGISSGDFWKVFVR</sequence>
<dbReference type="PROSITE" id="PS52031">
    <property type="entry name" value="GG_LECTIN"/>
    <property type="match status" value="1"/>
</dbReference>
<dbReference type="GO" id="GO:0005201">
    <property type="term" value="F:extracellular matrix structural constituent"/>
    <property type="evidence" value="ECO:0007669"/>
    <property type="project" value="InterPro"/>
</dbReference>
<dbReference type="GO" id="GO:0070492">
    <property type="term" value="F:oligosaccharide binding"/>
    <property type="evidence" value="ECO:0007669"/>
    <property type="project" value="TreeGrafter"/>
</dbReference>
<dbReference type="PROSITE" id="PS51406">
    <property type="entry name" value="FIBRINOGEN_C_2"/>
    <property type="match status" value="1"/>
</dbReference>
<evidence type="ECO:0000256" key="1">
    <source>
        <dbReference type="ARBA" id="ARBA00004613"/>
    </source>
</evidence>
<dbReference type="Proteomes" id="UP000225706">
    <property type="component" value="Unassembled WGS sequence"/>
</dbReference>